<evidence type="ECO:0000313" key="1">
    <source>
        <dbReference type="EMBL" id="SNS62402.1"/>
    </source>
</evidence>
<dbReference type="Proteomes" id="UP000198280">
    <property type="component" value="Unassembled WGS sequence"/>
</dbReference>
<name>A0A239G1I9_9ACTN</name>
<reference evidence="1 2" key="1">
    <citation type="submission" date="2017-06" db="EMBL/GenBank/DDBJ databases">
        <authorList>
            <person name="Kim H.J."/>
            <person name="Triplett B.A."/>
        </authorList>
    </citation>
    <scope>NUCLEOTIDE SEQUENCE [LARGE SCALE GENOMIC DNA]</scope>
    <source>
        <strain evidence="1 2">CGMCC 4.1858</strain>
    </source>
</reference>
<keyword evidence="2" id="KW-1185">Reference proteome</keyword>
<gene>
    <name evidence="1" type="ORF">SAMN05216252_107158</name>
</gene>
<organism evidence="1 2">
    <name type="scientific">Actinacidiphila glaucinigra</name>
    <dbReference type="NCBI Taxonomy" id="235986"/>
    <lineage>
        <taxon>Bacteria</taxon>
        <taxon>Bacillati</taxon>
        <taxon>Actinomycetota</taxon>
        <taxon>Actinomycetes</taxon>
        <taxon>Kitasatosporales</taxon>
        <taxon>Streptomycetaceae</taxon>
        <taxon>Actinacidiphila</taxon>
    </lineage>
</organism>
<dbReference type="AlphaFoldDB" id="A0A239G1I9"/>
<evidence type="ECO:0000313" key="2">
    <source>
        <dbReference type="Proteomes" id="UP000198280"/>
    </source>
</evidence>
<protein>
    <submittedName>
        <fullName evidence="1">Uncharacterized protein</fullName>
    </submittedName>
</protein>
<proteinExistence type="predicted"/>
<sequence length="221" mass="24290">MRPEPPSRPAGKGTELAAALNAELGADAPQLFTFREGEPEAAIAIMRGGRSSVSVLPGVDTYILNFRRDAWGWAHGDTPDRHRIAQAAVAWVTGTGLEEMAARWPFVRFSELQLAYERGDPLETQWRIVSRDASEQYREVVEPAARHPVVSGFFPGLGHNFLFMPHAFSSEVLASVIFETVGRFRLHVPGHQGPVHVGSAPRVVAVLAEHLDGLERRACHT</sequence>
<dbReference type="EMBL" id="FZOF01000007">
    <property type="protein sequence ID" value="SNS62402.1"/>
    <property type="molecule type" value="Genomic_DNA"/>
</dbReference>
<accession>A0A239G1I9</accession>